<dbReference type="RefSeq" id="XP_005821776.1">
    <property type="nucleotide sequence ID" value="XM_005821719.1"/>
</dbReference>
<evidence type="ECO:0000313" key="1">
    <source>
        <dbReference type="EMBL" id="EKX34796.1"/>
    </source>
</evidence>
<dbReference type="Proteomes" id="UP000011087">
    <property type="component" value="Unassembled WGS sequence"/>
</dbReference>
<keyword evidence="3" id="KW-1185">Reference proteome</keyword>
<name>L1IEX9_GUITC</name>
<dbReference type="KEGG" id="gtt:GUITHDRAFT_118967"/>
<reference evidence="2" key="3">
    <citation type="submission" date="2016-03" db="UniProtKB">
        <authorList>
            <consortium name="EnsemblProtists"/>
        </authorList>
    </citation>
    <scope>IDENTIFICATION</scope>
</reference>
<evidence type="ECO:0000313" key="2">
    <source>
        <dbReference type="EnsemblProtists" id="EKX34796"/>
    </source>
</evidence>
<dbReference type="HOGENOM" id="CLU_1186918_0_0_1"/>
<reference evidence="3" key="2">
    <citation type="submission" date="2012-11" db="EMBL/GenBank/DDBJ databases">
        <authorList>
            <person name="Kuo A."/>
            <person name="Curtis B.A."/>
            <person name="Tanifuji G."/>
            <person name="Burki F."/>
            <person name="Gruber A."/>
            <person name="Irimia M."/>
            <person name="Maruyama S."/>
            <person name="Arias M.C."/>
            <person name="Ball S.G."/>
            <person name="Gile G.H."/>
            <person name="Hirakawa Y."/>
            <person name="Hopkins J.F."/>
            <person name="Rensing S.A."/>
            <person name="Schmutz J."/>
            <person name="Symeonidi A."/>
            <person name="Elias M."/>
            <person name="Eveleigh R.J."/>
            <person name="Herman E.K."/>
            <person name="Klute M.J."/>
            <person name="Nakayama T."/>
            <person name="Obornik M."/>
            <person name="Reyes-Prieto A."/>
            <person name="Armbrust E.V."/>
            <person name="Aves S.J."/>
            <person name="Beiko R.G."/>
            <person name="Coutinho P."/>
            <person name="Dacks J.B."/>
            <person name="Durnford D.G."/>
            <person name="Fast N.M."/>
            <person name="Green B.R."/>
            <person name="Grisdale C."/>
            <person name="Hempe F."/>
            <person name="Henrissat B."/>
            <person name="Hoppner M.P."/>
            <person name="Ishida K.-I."/>
            <person name="Kim E."/>
            <person name="Koreny L."/>
            <person name="Kroth P.G."/>
            <person name="Liu Y."/>
            <person name="Malik S.-B."/>
            <person name="Maier U.G."/>
            <person name="McRose D."/>
            <person name="Mock T."/>
            <person name="Neilson J.A."/>
            <person name="Onodera N.T."/>
            <person name="Poole A.M."/>
            <person name="Pritham E.J."/>
            <person name="Richards T.A."/>
            <person name="Rocap G."/>
            <person name="Roy S.W."/>
            <person name="Sarai C."/>
            <person name="Schaack S."/>
            <person name="Shirato S."/>
            <person name="Slamovits C.H."/>
            <person name="Spencer D.F."/>
            <person name="Suzuki S."/>
            <person name="Worden A.Z."/>
            <person name="Zauner S."/>
            <person name="Barry K."/>
            <person name="Bell C."/>
            <person name="Bharti A.K."/>
            <person name="Crow J.A."/>
            <person name="Grimwood J."/>
            <person name="Kramer R."/>
            <person name="Lindquist E."/>
            <person name="Lucas S."/>
            <person name="Salamov A."/>
            <person name="McFadden G.I."/>
            <person name="Lane C.E."/>
            <person name="Keeling P.J."/>
            <person name="Gray M.W."/>
            <person name="Grigoriev I.V."/>
            <person name="Archibald J.M."/>
        </authorList>
    </citation>
    <scope>NUCLEOTIDE SEQUENCE</scope>
    <source>
        <strain evidence="3">CCMP2712</strain>
    </source>
</reference>
<gene>
    <name evidence="1" type="ORF">GUITHDRAFT_118967</name>
</gene>
<dbReference type="PaxDb" id="55529-EKX34796"/>
<sequence length="240" mass="27459">MPGRPQMSVSDFVSELRGIVCATKDVAVEEEICESTSCFSTYENFKDYCCNKAFEVIGDDNQYKRYFSQCKENADVWAIKVHAGVQQVMGDIKSVQAMVETLQTQGKEKLYRLCLEVMTSSAPPVRRKNGWFICSISGARSDMCVEVGRQGKDSFSIVVHQKFSPFILYLWFCCKIEHIVKNQVRVWVGRQDTDEVDQLCRLFQDDDALVQRWYSIFRCSVAHVKLSILKESRSHSVGIS</sequence>
<organism evidence="1">
    <name type="scientific">Guillardia theta (strain CCMP2712)</name>
    <name type="common">Cryptophyte</name>
    <dbReference type="NCBI Taxonomy" id="905079"/>
    <lineage>
        <taxon>Eukaryota</taxon>
        <taxon>Cryptophyceae</taxon>
        <taxon>Pyrenomonadales</taxon>
        <taxon>Geminigeraceae</taxon>
        <taxon>Guillardia</taxon>
    </lineage>
</organism>
<protein>
    <submittedName>
        <fullName evidence="1 2">Uncharacterized protein</fullName>
    </submittedName>
</protein>
<accession>L1IEX9</accession>
<reference evidence="1 3" key="1">
    <citation type="journal article" date="2012" name="Nature">
        <title>Algal genomes reveal evolutionary mosaicism and the fate of nucleomorphs.</title>
        <authorList>
            <consortium name="DOE Joint Genome Institute"/>
            <person name="Curtis B.A."/>
            <person name="Tanifuji G."/>
            <person name="Burki F."/>
            <person name="Gruber A."/>
            <person name="Irimia M."/>
            <person name="Maruyama S."/>
            <person name="Arias M.C."/>
            <person name="Ball S.G."/>
            <person name="Gile G.H."/>
            <person name="Hirakawa Y."/>
            <person name="Hopkins J.F."/>
            <person name="Kuo A."/>
            <person name="Rensing S.A."/>
            <person name="Schmutz J."/>
            <person name="Symeonidi A."/>
            <person name="Elias M."/>
            <person name="Eveleigh R.J."/>
            <person name="Herman E.K."/>
            <person name="Klute M.J."/>
            <person name="Nakayama T."/>
            <person name="Obornik M."/>
            <person name="Reyes-Prieto A."/>
            <person name="Armbrust E.V."/>
            <person name="Aves S.J."/>
            <person name="Beiko R.G."/>
            <person name="Coutinho P."/>
            <person name="Dacks J.B."/>
            <person name="Durnford D.G."/>
            <person name="Fast N.M."/>
            <person name="Green B.R."/>
            <person name="Grisdale C.J."/>
            <person name="Hempel F."/>
            <person name="Henrissat B."/>
            <person name="Hoppner M.P."/>
            <person name="Ishida K."/>
            <person name="Kim E."/>
            <person name="Koreny L."/>
            <person name="Kroth P.G."/>
            <person name="Liu Y."/>
            <person name="Malik S.B."/>
            <person name="Maier U.G."/>
            <person name="McRose D."/>
            <person name="Mock T."/>
            <person name="Neilson J.A."/>
            <person name="Onodera N.T."/>
            <person name="Poole A.M."/>
            <person name="Pritham E.J."/>
            <person name="Richards T.A."/>
            <person name="Rocap G."/>
            <person name="Roy S.W."/>
            <person name="Sarai C."/>
            <person name="Schaack S."/>
            <person name="Shirato S."/>
            <person name="Slamovits C.H."/>
            <person name="Spencer D.F."/>
            <person name="Suzuki S."/>
            <person name="Worden A.Z."/>
            <person name="Zauner S."/>
            <person name="Barry K."/>
            <person name="Bell C."/>
            <person name="Bharti A.K."/>
            <person name="Crow J.A."/>
            <person name="Grimwood J."/>
            <person name="Kramer R."/>
            <person name="Lindquist E."/>
            <person name="Lucas S."/>
            <person name="Salamov A."/>
            <person name="McFadden G.I."/>
            <person name="Lane C.E."/>
            <person name="Keeling P.J."/>
            <person name="Gray M.W."/>
            <person name="Grigoriev I.V."/>
            <person name="Archibald J.M."/>
        </authorList>
    </citation>
    <scope>NUCLEOTIDE SEQUENCE</scope>
    <source>
        <strain evidence="1 3">CCMP2712</strain>
    </source>
</reference>
<evidence type="ECO:0000313" key="3">
    <source>
        <dbReference type="Proteomes" id="UP000011087"/>
    </source>
</evidence>
<dbReference type="EnsemblProtists" id="EKX34796">
    <property type="protein sequence ID" value="EKX34796"/>
    <property type="gene ID" value="GUITHDRAFT_118967"/>
</dbReference>
<dbReference type="GeneID" id="17291595"/>
<proteinExistence type="predicted"/>
<dbReference type="AlphaFoldDB" id="L1IEX9"/>
<dbReference type="EMBL" id="JH993102">
    <property type="protein sequence ID" value="EKX34796.1"/>
    <property type="molecule type" value="Genomic_DNA"/>
</dbReference>